<evidence type="ECO:0000256" key="2">
    <source>
        <dbReference type="ARBA" id="ARBA00007317"/>
    </source>
</evidence>
<accession>A0A9R1VXY6</accession>
<dbReference type="Gene3D" id="3.30.559.10">
    <property type="entry name" value="Chloramphenicol acetyltransferase-like domain"/>
    <property type="match status" value="1"/>
</dbReference>
<gene>
    <name evidence="6" type="ORF">LSAT_V11C400164060</name>
</gene>
<evidence type="ECO:0000256" key="1">
    <source>
        <dbReference type="ARBA" id="ARBA00001938"/>
    </source>
</evidence>
<dbReference type="InterPro" id="IPR036625">
    <property type="entry name" value="E3-bd_dom_sf"/>
</dbReference>
<dbReference type="InterPro" id="IPR001078">
    <property type="entry name" value="2-oxoacid_DH_actylTfrase"/>
</dbReference>
<protein>
    <recommendedName>
        <fullName evidence="5">Peripheral subunit-binding (PSBD) domain-containing protein</fullName>
    </recommendedName>
</protein>
<sequence>MIIKGNDLLYNVKGHYFSSNAEDSQHAGGIIDHKLVKVLQNVNSSNGLSKILHAPGDIIKVGETLLQLVVEDSAVPFNDSDASVVSDGSKFDEHKLELRKSHANDNLSTPVVRSLAKQHGIDLADVTGSGKHGRILKEDVLKYGVEKGIVDDKPAFNPTSIEPMSGPEEQLQEMVESLYHDKIFSQRAYQRAMVRSMTTAASVPHFHYVEEINCDGLMKLKSTFQKENTDLDIKFTFLPMLINSLSSVHLCCKLIF</sequence>
<dbReference type="Pfam" id="PF00198">
    <property type="entry name" value="2-oxoacid_dh"/>
    <property type="match status" value="1"/>
</dbReference>
<dbReference type="InterPro" id="IPR050743">
    <property type="entry name" value="2-oxoacid_DH_E2_comp"/>
</dbReference>
<dbReference type="AlphaFoldDB" id="A0A9R1VXY6"/>
<dbReference type="Proteomes" id="UP000235145">
    <property type="component" value="Unassembled WGS sequence"/>
</dbReference>
<reference evidence="6 7" key="1">
    <citation type="journal article" date="2017" name="Nat. Commun.">
        <title>Genome assembly with in vitro proximity ligation data and whole-genome triplication in lettuce.</title>
        <authorList>
            <person name="Reyes-Chin-Wo S."/>
            <person name="Wang Z."/>
            <person name="Yang X."/>
            <person name="Kozik A."/>
            <person name="Arikit S."/>
            <person name="Song C."/>
            <person name="Xia L."/>
            <person name="Froenicke L."/>
            <person name="Lavelle D.O."/>
            <person name="Truco M.J."/>
            <person name="Xia R."/>
            <person name="Zhu S."/>
            <person name="Xu C."/>
            <person name="Xu H."/>
            <person name="Xu X."/>
            <person name="Cox K."/>
            <person name="Korf I."/>
            <person name="Meyers B.C."/>
            <person name="Michelmore R.W."/>
        </authorList>
    </citation>
    <scope>NUCLEOTIDE SEQUENCE [LARGE SCALE GENOMIC DNA]</scope>
    <source>
        <strain evidence="7">cv. Salinas</strain>
        <tissue evidence="6">Seedlings</tissue>
    </source>
</reference>
<comment type="cofactor">
    <cofactor evidence="1">
        <name>(R)-lipoate</name>
        <dbReference type="ChEBI" id="CHEBI:83088"/>
    </cofactor>
</comment>
<organism evidence="6 7">
    <name type="scientific">Lactuca sativa</name>
    <name type="common">Garden lettuce</name>
    <dbReference type="NCBI Taxonomy" id="4236"/>
    <lineage>
        <taxon>Eukaryota</taxon>
        <taxon>Viridiplantae</taxon>
        <taxon>Streptophyta</taxon>
        <taxon>Embryophyta</taxon>
        <taxon>Tracheophyta</taxon>
        <taxon>Spermatophyta</taxon>
        <taxon>Magnoliopsida</taxon>
        <taxon>eudicotyledons</taxon>
        <taxon>Gunneridae</taxon>
        <taxon>Pentapetalae</taxon>
        <taxon>asterids</taxon>
        <taxon>campanulids</taxon>
        <taxon>Asterales</taxon>
        <taxon>Asteraceae</taxon>
        <taxon>Cichorioideae</taxon>
        <taxon>Cichorieae</taxon>
        <taxon>Lactucinae</taxon>
        <taxon>Lactuca</taxon>
    </lineage>
</organism>
<dbReference type="InterPro" id="IPR023213">
    <property type="entry name" value="CAT-like_dom_sf"/>
</dbReference>
<keyword evidence="3" id="KW-0808">Transferase</keyword>
<comment type="caution">
    <text evidence="6">The sequence shown here is derived from an EMBL/GenBank/DDBJ whole genome shotgun (WGS) entry which is preliminary data.</text>
</comment>
<evidence type="ECO:0000313" key="7">
    <source>
        <dbReference type="Proteomes" id="UP000235145"/>
    </source>
</evidence>
<dbReference type="GO" id="GO:0016746">
    <property type="term" value="F:acyltransferase activity"/>
    <property type="evidence" value="ECO:0007669"/>
    <property type="project" value="UniProtKB-KW"/>
</dbReference>
<dbReference type="PROSITE" id="PS51826">
    <property type="entry name" value="PSBD"/>
    <property type="match status" value="1"/>
</dbReference>
<dbReference type="PANTHER" id="PTHR43178:SF14">
    <property type="entry name" value="LIPOAMIDE ACYLTRANSFERASE COMPONENT OF BRANCHED-CHAIN ALPHA-KETO ACID DEHYDROGENASE COMPLEX, MITOCHONDRIAL"/>
    <property type="match status" value="1"/>
</dbReference>
<evidence type="ECO:0000256" key="3">
    <source>
        <dbReference type="ARBA" id="ARBA00022679"/>
    </source>
</evidence>
<dbReference type="Pfam" id="PF02817">
    <property type="entry name" value="E3_binding"/>
    <property type="match status" value="1"/>
</dbReference>
<evidence type="ECO:0000259" key="5">
    <source>
        <dbReference type="PROSITE" id="PS51826"/>
    </source>
</evidence>
<name>A0A9R1VXY6_LACSA</name>
<dbReference type="EMBL" id="NBSK02000004">
    <property type="protein sequence ID" value="KAJ0213913.1"/>
    <property type="molecule type" value="Genomic_DNA"/>
</dbReference>
<dbReference type="SUPFAM" id="SSF52777">
    <property type="entry name" value="CoA-dependent acyltransferases"/>
    <property type="match status" value="1"/>
</dbReference>
<feature type="domain" description="Peripheral subunit-binding (PSBD)" evidence="5">
    <location>
        <begin position="107"/>
        <end position="144"/>
    </location>
</feature>
<dbReference type="GO" id="GO:0005739">
    <property type="term" value="C:mitochondrion"/>
    <property type="evidence" value="ECO:0000318"/>
    <property type="project" value="GO_Central"/>
</dbReference>
<dbReference type="InterPro" id="IPR004167">
    <property type="entry name" value="PSBD"/>
</dbReference>
<dbReference type="Gene3D" id="4.10.320.10">
    <property type="entry name" value="E3-binding domain"/>
    <property type="match status" value="1"/>
</dbReference>
<comment type="similarity">
    <text evidence="2">Belongs to the 2-oxoacid dehydrogenase family.</text>
</comment>
<evidence type="ECO:0000256" key="4">
    <source>
        <dbReference type="ARBA" id="ARBA00023315"/>
    </source>
</evidence>
<proteinExistence type="inferred from homology"/>
<dbReference type="SUPFAM" id="SSF47005">
    <property type="entry name" value="Peripheral subunit-binding domain of 2-oxo acid dehydrogenase complex"/>
    <property type="match status" value="1"/>
</dbReference>
<keyword evidence="4" id="KW-0012">Acyltransferase</keyword>
<evidence type="ECO:0000313" key="6">
    <source>
        <dbReference type="EMBL" id="KAJ0213913.1"/>
    </source>
</evidence>
<dbReference type="PANTHER" id="PTHR43178">
    <property type="entry name" value="DIHYDROLIPOAMIDE ACETYLTRANSFERASE COMPONENT OF PYRUVATE DEHYDROGENASE COMPLEX"/>
    <property type="match status" value="1"/>
</dbReference>
<dbReference type="GO" id="GO:0160157">
    <property type="term" value="C:branched-chain alpha-ketoacid dehydrogenase complex"/>
    <property type="evidence" value="ECO:0000318"/>
    <property type="project" value="GO_Central"/>
</dbReference>
<keyword evidence="7" id="KW-1185">Reference proteome</keyword>